<dbReference type="CDD" id="cd23821">
    <property type="entry name" value="RWD_IMPACT"/>
    <property type="match status" value="1"/>
</dbReference>
<dbReference type="FunFam" id="3.30.40.10:FF:000358">
    <property type="entry name" value="RBR-type E3 ubiquitin transferase"/>
    <property type="match status" value="1"/>
</dbReference>
<evidence type="ECO:0000256" key="7">
    <source>
        <dbReference type="ARBA" id="ARBA00022723"/>
    </source>
</evidence>
<keyword evidence="7" id="KW-0479">Metal-binding</keyword>
<evidence type="ECO:0000256" key="4">
    <source>
        <dbReference type="ARBA" id="ARBA00005884"/>
    </source>
</evidence>
<keyword evidence="9 12" id="KW-0863">Zinc-finger</keyword>
<dbReference type="Gene3D" id="3.30.40.10">
    <property type="entry name" value="Zinc/RING finger domain, C3HC4 (zinc finger)"/>
    <property type="match status" value="1"/>
</dbReference>
<comment type="catalytic activity">
    <reaction evidence="1">
        <text>[E2 ubiquitin-conjugating enzyme]-S-ubiquitinyl-L-cysteine + [acceptor protein]-L-lysine = [E2 ubiquitin-conjugating enzyme]-L-cysteine + [acceptor protein]-N(6)-ubiquitinyl-L-lysine.</text>
        <dbReference type="EC" id="2.3.2.31"/>
    </reaction>
</comment>
<dbReference type="InterPro" id="IPR006575">
    <property type="entry name" value="RWD_dom"/>
</dbReference>
<gene>
    <name evidence="15" type="ORF">SEVIR_1G286450v2</name>
</gene>
<evidence type="ECO:0000256" key="5">
    <source>
        <dbReference type="ARBA" id="ARBA00012251"/>
    </source>
</evidence>
<evidence type="ECO:0000313" key="15">
    <source>
        <dbReference type="EMBL" id="TKW41024.1"/>
    </source>
</evidence>
<feature type="domain" description="RING-type" evidence="14">
    <location>
        <begin position="140"/>
        <end position="330"/>
    </location>
</feature>
<dbReference type="PROSITE" id="PS00518">
    <property type="entry name" value="ZF_RING_1"/>
    <property type="match status" value="1"/>
</dbReference>
<dbReference type="InterPro" id="IPR016135">
    <property type="entry name" value="UBQ-conjugating_enzyme/RWD"/>
</dbReference>
<comment type="similarity">
    <text evidence="4">Belongs to the RBR family. Ariadne subfamily.</text>
</comment>
<dbReference type="GO" id="GO:0008270">
    <property type="term" value="F:zinc ion binding"/>
    <property type="evidence" value="ECO:0007669"/>
    <property type="project" value="UniProtKB-KW"/>
</dbReference>
<dbReference type="EC" id="2.3.2.31" evidence="5"/>
<evidence type="ECO:0000256" key="11">
    <source>
        <dbReference type="ARBA" id="ARBA00022833"/>
    </source>
</evidence>
<evidence type="ECO:0000256" key="8">
    <source>
        <dbReference type="ARBA" id="ARBA00022737"/>
    </source>
</evidence>
<feature type="domain" description="RING-type" evidence="13">
    <location>
        <begin position="144"/>
        <end position="189"/>
    </location>
</feature>
<dbReference type="PROSITE" id="PS50089">
    <property type="entry name" value="ZF_RING_2"/>
    <property type="match status" value="1"/>
</dbReference>
<dbReference type="CDD" id="cd20341">
    <property type="entry name" value="BRcat_RBR_RNF14"/>
    <property type="match status" value="1"/>
</dbReference>
<dbReference type="SUPFAM" id="SSF57850">
    <property type="entry name" value="RING/U-box"/>
    <property type="match status" value="2"/>
</dbReference>
<dbReference type="Pfam" id="PF01485">
    <property type="entry name" value="IBR"/>
    <property type="match status" value="1"/>
</dbReference>
<proteinExistence type="inferred from homology"/>
<dbReference type="OMA" id="IAKCEGC"/>
<dbReference type="InterPro" id="IPR044066">
    <property type="entry name" value="TRIAD_supradom"/>
</dbReference>
<keyword evidence="11" id="KW-0862">Zinc</keyword>
<keyword evidence="10" id="KW-0833">Ubl conjugation pathway</keyword>
<dbReference type="Proteomes" id="UP000298652">
    <property type="component" value="Chromosome 1"/>
</dbReference>
<dbReference type="InterPro" id="IPR002867">
    <property type="entry name" value="IBR_dom"/>
</dbReference>
<keyword evidence="6" id="KW-0808">Transferase</keyword>
<accession>A0A4U6WG54</accession>
<dbReference type="InterPro" id="IPR031127">
    <property type="entry name" value="E3_UB_ligase_RBR"/>
</dbReference>
<sequence length="330" mass="37579">MVGTDNNYGSQDVGELFCACSLKHLPPLVSTCLLPRSYPSTCAPYFTISARWLDEPSVYLCAMFDEIWTELPGQEVVYRWVDWLNVSSWSCISLNDNILLVPDADVADERAIARKLLVDATIPLMQNYSEKRSQEIFLKSLHECGTCLSENTGFNFTKLPCHHSFCMKCMESHCRIHVKEGTLTMLTCPDTTCRSPLPSSILKSLLGDDCYMRWESFALQKLLDTMPDLVYCPRCDAACLEVDNDAQCPECFFTFCSLCKERCHVGKECLTPAKKISILREQHQKYSLPEKQLLKEQKEIDELLNVCEVLRNSKPPLVRWLSQKLKAATT</sequence>
<evidence type="ECO:0000256" key="3">
    <source>
        <dbReference type="ARBA" id="ARBA00003976"/>
    </source>
</evidence>
<keyword evidence="16" id="KW-1185">Reference proteome</keyword>
<evidence type="ECO:0000313" key="16">
    <source>
        <dbReference type="Proteomes" id="UP000298652"/>
    </source>
</evidence>
<dbReference type="SUPFAM" id="SSF54495">
    <property type="entry name" value="UBC-like"/>
    <property type="match status" value="1"/>
</dbReference>
<evidence type="ECO:0000256" key="1">
    <source>
        <dbReference type="ARBA" id="ARBA00001798"/>
    </source>
</evidence>
<organism evidence="15 16">
    <name type="scientific">Setaria viridis</name>
    <name type="common">Green bristlegrass</name>
    <name type="synonym">Setaria italica subsp. viridis</name>
    <dbReference type="NCBI Taxonomy" id="4556"/>
    <lineage>
        <taxon>Eukaryota</taxon>
        <taxon>Viridiplantae</taxon>
        <taxon>Streptophyta</taxon>
        <taxon>Embryophyta</taxon>
        <taxon>Tracheophyta</taxon>
        <taxon>Spermatophyta</taxon>
        <taxon>Magnoliopsida</taxon>
        <taxon>Liliopsida</taxon>
        <taxon>Poales</taxon>
        <taxon>Poaceae</taxon>
        <taxon>PACMAD clade</taxon>
        <taxon>Panicoideae</taxon>
        <taxon>Panicodae</taxon>
        <taxon>Paniceae</taxon>
        <taxon>Cenchrinae</taxon>
        <taxon>Setaria</taxon>
    </lineage>
</organism>
<dbReference type="InterPro" id="IPR013083">
    <property type="entry name" value="Znf_RING/FYVE/PHD"/>
</dbReference>
<evidence type="ECO:0000259" key="14">
    <source>
        <dbReference type="PROSITE" id="PS51873"/>
    </source>
</evidence>
<comment type="function">
    <text evidence="3">Might act as an E3 ubiquitin-protein ligase, or as part of E3 complex, which accepts ubiquitin from specific E2 ubiquitin-conjugating enzymes and then transfers it to substrates.</text>
</comment>
<keyword evidence="8" id="KW-0677">Repeat</keyword>
<evidence type="ECO:0000256" key="6">
    <source>
        <dbReference type="ARBA" id="ARBA00022679"/>
    </source>
</evidence>
<comment type="cofactor">
    <cofactor evidence="2">
        <name>Zn(2+)</name>
        <dbReference type="ChEBI" id="CHEBI:29105"/>
    </cofactor>
</comment>
<dbReference type="GO" id="GO:0016567">
    <property type="term" value="P:protein ubiquitination"/>
    <property type="evidence" value="ECO:0007669"/>
    <property type="project" value="InterPro"/>
</dbReference>
<dbReference type="AlphaFoldDB" id="A0A4U6WG54"/>
<evidence type="ECO:0000256" key="12">
    <source>
        <dbReference type="PROSITE-ProRule" id="PRU00175"/>
    </source>
</evidence>
<dbReference type="EMBL" id="CM016552">
    <property type="protein sequence ID" value="TKW41024.1"/>
    <property type="molecule type" value="Genomic_DNA"/>
</dbReference>
<dbReference type="PANTHER" id="PTHR11685">
    <property type="entry name" value="RBR FAMILY RING FINGER AND IBR DOMAIN-CONTAINING"/>
    <property type="match status" value="1"/>
</dbReference>
<evidence type="ECO:0000256" key="10">
    <source>
        <dbReference type="ARBA" id="ARBA00022786"/>
    </source>
</evidence>
<dbReference type="PROSITE" id="PS51873">
    <property type="entry name" value="TRIAD"/>
    <property type="match status" value="1"/>
</dbReference>
<dbReference type="InterPro" id="IPR017907">
    <property type="entry name" value="Znf_RING_CS"/>
</dbReference>
<name>A0A4U6WG54_SETVI</name>
<evidence type="ECO:0000256" key="9">
    <source>
        <dbReference type="ARBA" id="ARBA00022771"/>
    </source>
</evidence>
<dbReference type="GO" id="GO:0061630">
    <property type="term" value="F:ubiquitin protein ligase activity"/>
    <property type="evidence" value="ECO:0007669"/>
    <property type="project" value="UniProtKB-EC"/>
</dbReference>
<evidence type="ECO:0000256" key="2">
    <source>
        <dbReference type="ARBA" id="ARBA00001947"/>
    </source>
</evidence>
<evidence type="ECO:0000259" key="13">
    <source>
        <dbReference type="PROSITE" id="PS50089"/>
    </source>
</evidence>
<dbReference type="SMART" id="SM00647">
    <property type="entry name" value="IBR"/>
    <property type="match status" value="1"/>
</dbReference>
<protein>
    <recommendedName>
        <fullName evidence="5">RBR-type E3 ubiquitin transferase</fullName>
        <ecNumber evidence="5">2.3.2.31</ecNumber>
    </recommendedName>
</protein>
<reference evidence="15" key="1">
    <citation type="submission" date="2019-03" db="EMBL/GenBank/DDBJ databases">
        <title>WGS assembly of Setaria viridis.</title>
        <authorList>
            <person name="Huang P."/>
            <person name="Jenkins J."/>
            <person name="Grimwood J."/>
            <person name="Barry K."/>
            <person name="Healey A."/>
            <person name="Mamidi S."/>
            <person name="Sreedasyam A."/>
            <person name="Shu S."/>
            <person name="Feldman M."/>
            <person name="Wu J."/>
            <person name="Yu Y."/>
            <person name="Chen C."/>
            <person name="Johnson J."/>
            <person name="Rokhsar D."/>
            <person name="Baxter I."/>
            <person name="Schmutz J."/>
            <person name="Brutnell T."/>
            <person name="Kellogg E."/>
        </authorList>
    </citation>
    <scope>NUCLEOTIDE SEQUENCE [LARGE SCALE GENOMIC DNA]</scope>
</reference>
<dbReference type="Gene3D" id="3.10.110.10">
    <property type="entry name" value="Ubiquitin Conjugating Enzyme"/>
    <property type="match status" value="1"/>
</dbReference>
<dbReference type="InterPro" id="IPR001841">
    <property type="entry name" value="Znf_RING"/>
</dbReference>
<dbReference type="Pfam" id="PF05773">
    <property type="entry name" value="RWD"/>
    <property type="match status" value="1"/>
</dbReference>
<dbReference type="Gramene" id="TKW41024">
    <property type="protein sequence ID" value="TKW41024"/>
    <property type="gene ID" value="SEVIR_1G286450v2"/>
</dbReference>